<dbReference type="PANTHER" id="PTHR10418">
    <property type="entry name" value="SECURIN-3"/>
    <property type="match status" value="1"/>
</dbReference>
<keyword evidence="4" id="KW-0963">Cytoplasm</keyword>
<evidence type="ECO:0000256" key="11">
    <source>
        <dbReference type="ARBA" id="ARBA00023242"/>
    </source>
</evidence>
<evidence type="ECO:0000256" key="8">
    <source>
        <dbReference type="ARBA" id="ARBA00022829"/>
    </source>
</evidence>
<keyword evidence="5" id="KW-0132">Cell division</keyword>
<dbReference type="GO" id="GO:0051301">
    <property type="term" value="P:cell division"/>
    <property type="evidence" value="ECO:0007669"/>
    <property type="project" value="UniProtKB-KW"/>
</dbReference>
<accession>A0A6I9PY03</accession>
<evidence type="ECO:0000256" key="4">
    <source>
        <dbReference type="ARBA" id="ARBA00022490"/>
    </source>
</evidence>
<evidence type="ECO:0000256" key="6">
    <source>
        <dbReference type="ARBA" id="ARBA00022737"/>
    </source>
</evidence>
<evidence type="ECO:0000256" key="14">
    <source>
        <dbReference type="SAM" id="MobiDB-lite"/>
    </source>
</evidence>
<dbReference type="Proteomes" id="UP000504611">
    <property type="component" value="Unplaced"/>
</dbReference>
<evidence type="ECO:0000256" key="10">
    <source>
        <dbReference type="ARBA" id="ARBA00023036"/>
    </source>
</evidence>
<evidence type="ECO:0000313" key="15">
    <source>
        <dbReference type="Proteomes" id="UP000504611"/>
    </source>
</evidence>
<protein>
    <recommendedName>
        <fullName evidence="13">Securin</fullName>
    </recommendedName>
</protein>
<name>A0A6I9PY03_9TELE</name>
<comment type="subcellular location">
    <subcellularLocation>
        <location evidence="2">Cytoplasm</location>
    </subcellularLocation>
    <subcellularLocation>
        <location evidence="1">Nucleus</location>
    </subcellularLocation>
</comment>
<dbReference type="GO" id="GO:0051276">
    <property type="term" value="P:chromosome organization"/>
    <property type="evidence" value="ECO:0007669"/>
    <property type="project" value="InterPro"/>
</dbReference>
<evidence type="ECO:0000256" key="3">
    <source>
        <dbReference type="ARBA" id="ARBA00009264"/>
    </source>
</evidence>
<dbReference type="GO" id="GO:0005737">
    <property type="term" value="C:cytoplasm"/>
    <property type="evidence" value="ECO:0007669"/>
    <property type="project" value="UniProtKB-SubCell"/>
</dbReference>
<keyword evidence="6" id="KW-0677">Repeat</keyword>
<evidence type="ECO:0000256" key="1">
    <source>
        <dbReference type="ARBA" id="ARBA00004123"/>
    </source>
</evidence>
<dbReference type="GeneID" id="104965899"/>
<evidence type="ECO:0000256" key="5">
    <source>
        <dbReference type="ARBA" id="ARBA00022618"/>
    </source>
</evidence>
<keyword evidence="7" id="KW-0498">Mitosis</keyword>
<reference evidence="16" key="1">
    <citation type="submission" date="2025-08" db="UniProtKB">
        <authorList>
            <consortium name="RefSeq"/>
        </authorList>
    </citation>
    <scope>IDENTIFICATION</scope>
    <source>
        <tissue evidence="16">Muscle</tissue>
    </source>
</reference>
<evidence type="ECO:0000256" key="12">
    <source>
        <dbReference type="ARBA" id="ARBA00023306"/>
    </source>
</evidence>
<sequence length="189" mass="21305">MAHIIFAEREMASLHPPTLKMRQRIQSAPEQLGCSMTSNSLITPSRRKAFGAMNQNMSTPARNTQEKKTLKPQETKVTHASEQKTKVEDYAEIEKCIPYDPLEFERYSIPEDLIPLGSFALPGLARFPQAPDLFEEDFIEIAPLPNLSPVKMPNRSDYFPSPDDCSALDAFLQTLDELTVELPSESFTD</sequence>
<dbReference type="CTD" id="9232"/>
<evidence type="ECO:0000256" key="2">
    <source>
        <dbReference type="ARBA" id="ARBA00004496"/>
    </source>
</evidence>
<dbReference type="PANTHER" id="PTHR10418:SF2">
    <property type="entry name" value="SECURIN"/>
    <property type="match status" value="1"/>
</dbReference>
<dbReference type="GO" id="GO:0045143">
    <property type="term" value="P:homologous chromosome segregation"/>
    <property type="evidence" value="ECO:0007669"/>
    <property type="project" value="TreeGrafter"/>
</dbReference>
<organism evidence="15 16">
    <name type="scientific">Notothenia coriiceps</name>
    <name type="common">black rockcod</name>
    <dbReference type="NCBI Taxonomy" id="8208"/>
    <lineage>
        <taxon>Eukaryota</taxon>
        <taxon>Metazoa</taxon>
        <taxon>Chordata</taxon>
        <taxon>Craniata</taxon>
        <taxon>Vertebrata</taxon>
        <taxon>Euteleostomi</taxon>
        <taxon>Actinopterygii</taxon>
        <taxon>Neopterygii</taxon>
        <taxon>Teleostei</taxon>
        <taxon>Neoteleostei</taxon>
        <taxon>Acanthomorphata</taxon>
        <taxon>Eupercaria</taxon>
        <taxon>Perciformes</taxon>
        <taxon>Notothenioidei</taxon>
        <taxon>Nototheniidae</taxon>
        <taxon>Notothenia</taxon>
    </lineage>
</organism>
<dbReference type="InterPro" id="IPR006940">
    <property type="entry name" value="Securin_separation_inhibitor"/>
</dbReference>
<keyword evidence="15" id="KW-1185">Reference proteome</keyword>
<dbReference type="KEGG" id="ncc:104965899"/>
<dbReference type="OrthoDB" id="9905975at2759"/>
<evidence type="ECO:0000256" key="9">
    <source>
        <dbReference type="ARBA" id="ARBA00022843"/>
    </source>
</evidence>
<keyword evidence="9" id="KW-0832">Ubl conjugation</keyword>
<keyword evidence="12" id="KW-0131">Cell cycle</keyword>
<dbReference type="GO" id="GO:0005634">
    <property type="term" value="C:nucleus"/>
    <property type="evidence" value="ECO:0007669"/>
    <property type="project" value="UniProtKB-SubCell"/>
</dbReference>
<proteinExistence type="inferred from homology"/>
<dbReference type="GO" id="GO:0017124">
    <property type="term" value="F:SH3 domain binding"/>
    <property type="evidence" value="ECO:0007669"/>
    <property type="project" value="UniProtKB-KW"/>
</dbReference>
<comment type="similarity">
    <text evidence="3">Belongs to the securin family.</text>
</comment>
<keyword evidence="11" id="KW-0539">Nucleus</keyword>
<evidence type="ECO:0000256" key="13">
    <source>
        <dbReference type="ARBA" id="ARBA00039185"/>
    </source>
</evidence>
<keyword evidence="8" id="KW-0159">Chromosome partition</keyword>
<keyword evidence="10" id="KW-0729">SH3-binding</keyword>
<dbReference type="AlphaFoldDB" id="A0A6I9PY03"/>
<feature type="compositionally biased region" description="Basic and acidic residues" evidence="14">
    <location>
        <begin position="64"/>
        <end position="83"/>
    </location>
</feature>
<dbReference type="RefSeq" id="XP_010793252.1">
    <property type="nucleotide sequence ID" value="XM_010794950.1"/>
</dbReference>
<evidence type="ECO:0000313" key="16">
    <source>
        <dbReference type="RefSeq" id="XP_010793252.1"/>
    </source>
</evidence>
<feature type="region of interest" description="Disordered" evidence="14">
    <location>
        <begin position="56"/>
        <end position="83"/>
    </location>
</feature>
<evidence type="ECO:0000256" key="7">
    <source>
        <dbReference type="ARBA" id="ARBA00022776"/>
    </source>
</evidence>
<gene>
    <name evidence="16" type="primary">pttg1</name>
</gene>